<evidence type="ECO:0000259" key="5">
    <source>
        <dbReference type="SMART" id="SM00967"/>
    </source>
</evidence>
<dbReference type="RefSeq" id="WP_089908404.1">
    <property type="nucleotide sequence ID" value="NZ_FOFV01000001.1"/>
</dbReference>
<keyword evidence="7" id="KW-1185">Reference proteome</keyword>
<dbReference type="Gene3D" id="3.40.1280.10">
    <property type="match status" value="1"/>
</dbReference>
<dbReference type="Gene3D" id="3.30.1330.30">
    <property type="match status" value="1"/>
</dbReference>
<evidence type="ECO:0000256" key="3">
    <source>
        <dbReference type="ARBA" id="ARBA00022679"/>
    </source>
</evidence>
<dbReference type="PANTHER" id="PTHR46429:SF1">
    <property type="entry name" value="23S RRNA (GUANOSINE-2'-O-)-METHYLTRANSFERASE RLMB"/>
    <property type="match status" value="1"/>
</dbReference>
<dbReference type="OrthoDB" id="9785673at2"/>
<feature type="compositionally biased region" description="Basic and acidic residues" evidence="4">
    <location>
        <begin position="60"/>
        <end position="74"/>
    </location>
</feature>
<dbReference type="CDD" id="cd18103">
    <property type="entry name" value="SpoU-like_RlmB"/>
    <property type="match status" value="1"/>
</dbReference>
<evidence type="ECO:0000256" key="4">
    <source>
        <dbReference type="SAM" id="MobiDB-lite"/>
    </source>
</evidence>
<evidence type="ECO:0000256" key="2">
    <source>
        <dbReference type="ARBA" id="ARBA00022603"/>
    </source>
</evidence>
<gene>
    <name evidence="6" type="ORF">SAMN04488000_101385</name>
</gene>
<accession>A0A1H9B3U5</accession>
<name>A0A1H9B3U5_9PSEU</name>
<feature type="domain" description="RNA 2-O ribose methyltransferase substrate binding" evidence="5">
    <location>
        <begin position="77"/>
        <end position="153"/>
    </location>
</feature>
<dbReference type="EMBL" id="FOFV01000001">
    <property type="protein sequence ID" value="SEP83343.1"/>
    <property type="molecule type" value="Genomic_DNA"/>
</dbReference>
<dbReference type="GO" id="GO:0006396">
    <property type="term" value="P:RNA processing"/>
    <property type="evidence" value="ECO:0007669"/>
    <property type="project" value="InterPro"/>
</dbReference>
<dbReference type="GO" id="GO:0003723">
    <property type="term" value="F:RNA binding"/>
    <property type="evidence" value="ECO:0007669"/>
    <property type="project" value="InterPro"/>
</dbReference>
<keyword evidence="3 6" id="KW-0808">Transferase</keyword>
<dbReference type="InterPro" id="IPR004441">
    <property type="entry name" value="rRNA_MeTrfase_TrmH"/>
</dbReference>
<dbReference type="InterPro" id="IPR029064">
    <property type="entry name" value="Ribosomal_eL30-like_sf"/>
</dbReference>
<dbReference type="STRING" id="65499.SAMN04488000_101385"/>
<dbReference type="GO" id="GO:0032259">
    <property type="term" value="P:methylation"/>
    <property type="evidence" value="ECO:0007669"/>
    <property type="project" value="UniProtKB-KW"/>
</dbReference>
<dbReference type="InterPro" id="IPR029026">
    <property type="entry name" value="tRNA_m1G_MTases_N"/>
</dbReference>
<dbReference type="FunFam" id="3.30.1330.30:FF:000024">
    <property type="entry name" value="Putative tRNA/rRNA methyltransferase"/>
    <property type="match status" value="1"/>
</dbReference>
<dbReference type="AlphaFoldDB" id="A0A1H9B3U5"/>
<dbReference type="NCBIfam" id="TIGR00186">
    <property type="entry name" value="rRNA_methyl_3"/>
    <property type="match status" value="1"/>
</dbReference>
<dbReference type="InterPro" id="IPR029028">
    <property type="entry name" value="Alpha/beta_knot_MTases"/>
</dbReference>
<reference evidence="7" key="1">
    <citation type="submission" date="2016-10" db="EMBL/GenBank/DDBJ databases">
        <authorList>
            <person name="Varghese N."/>
            <person name="Submissions S."/>
        </authorList>
    </citation>
    <scope>NUCLEOTIDE SEQUENCE [LARGE SCALE GENOMIC DNA]</scope>
    <source>
        <strain evidence="7">DSM 44437</strain>
    </source>
</reference>
<dbReference type="GO" id="GO:0008173">
    <property type="term" value="F:RNA methyltransferase activity"/>
    <property type="evidence" value="ECO:0007669"/>
    <property type="project" value="InterPro"/>
</dbReference>
<comment type="similarity">
    <text evidence="1">Belongs to the class IV-like SAM-binding methyltransferase superfamily. RNA methyltransferase TrmH family.</text>
</comment>
<evidence type="ECO:0000313" key="6">
    <source>
        <dbReference type="EMBL" id="SEP83343.1"/>
    </source>
</evidence>
<organism evidence="6 7">
    <name type="scientific">Lentzea albida</name>
    <dbReference type="NCBI Taxonomy" id="65499"/>
    <lineage>
        <taxon>Bacteria</taxon>
        <taxon>Bacillati</taxon>
        <taxon>Actinomycetota</taxon>
        <taxon>Actinomycetes</taxon>
        <taxon>Pseudonocardiales</taxon>
        <taxon>Pseudonocardiaceae</taxon>
        <taxon>Lentzea</taxon>
    </lineage>
</organism>
<dbReference type="PANTHER" id="PTHR46429">
    <property type="entry name" value="23S RRNA (GUANOSINE-2'-O-)-METHYLTRANSFERASE RLMB"/>
    <property type="match status" value="1"/>
</dbReference>
<evidence type="ECO:0000313" key="7">
    <source>
        <dbReference type="Proteomes" id="UP000199503"/>
    </source>
</evidence>
<dbReference type="InterPro" id="IPR013123">
    <property type="entry name" value="SpoU_subst-bd"/>
</dbReference>
<dbReference type="SMART" id="SM00967">
    <property type="entry name" value="SpoU_sub_bind"/>
    <property type="match status" value="1"/>
</dbReference>
<dbReference type="Pfam" id="PF00588">
    <property type="entry name" value="SpoU_methylase"/>
    <property type="match status" value="1"/>
</dbReference>
<feature type="compositionally biased region" description="Basic residues" evidence="4">
    <location>
        <begin position="1"/>
        <end position="10"/>
    </location>
</feature>
<dbReference type="GO" id="GO:0005829">
    <property type="term" value="C:cytosol"/>
    <property type="evidence" value="ECO:0007669"/>
    <property type="project" value="TreeGrafter"/>
</dbReference>
<dbReference type="SUPFAM" id="SSF55315">
    <property type="entry name" value="L30e-like"/>
    <property type="match status" value="1"/>
</dbReference>
<keyword evidence="2 6" id="KW-0489">Methyltransferase</keyword>
<dbReference type="FunFam" id="3.40.1280.10:FF:000015">
    <property type="entry name" value="Putative tRNA/rRNA methyltransferase"/>
    <property type="match status" value="1"/>
</dbReference>
<feature type="region of interest" description="Disordered" evidence="4">
    <location>
        <begin position="1"/>
        <end position="78"/>
    </location>
</feature>
<sequence>MAGNSKRKGAMRNPGSKKGAVTGSGGQKSKGLQGKGPTPKATDRPNHPAYKRAKVAAKIDASKTQRRQTKEKAAAETVAGRNPVVECLRAGTPATALYVALGIDADDRVQEAVRLAADRGISVLEVARGELDRITGGAMHQGLGLQVPPFEYESPNELLETALRASTPPLLVALDGVTDPRNLGAVIRSAAAFGAQGVVLPQRRSASMTAVAWRTSAGTAAKMPIAMATNLTRTLRDWAEAGLMIVGLDADGDVDVDGLDLATGPLVVVVGSEGRGLGRLVKETCDQTVSIPMAAGVESLNASVAAGVVLAEVARRRRVAAKG</sequence>
<dbReference type="Proteomes" id="UP000199503">
    <property type="component" value="Unassembled WGS sequence"/>
</dbReference>
<proteinExistence type="inferred from homology"/>
<dbReference type="InterPro" id="IPR001537">
    <property type="entry name" value="SpoU_MeTrfase"/>
</dbReference>
<dbReference type="Pfam" id="PF08032">
    <property type="entry name" value="SpoU_sub_bind"/>
    <property type="match status" value="1"/>
</dbReference>
<evidence type="ECO:0000256" key="1">
    <source>
        <dbReference type="ARBA" id="ARBA00007228"/>
    </source>
</evidence>
<dbReference type="SUPFAM" id="SSF75217">
    <property type="entry name" value="alpha/beta knot"/>
    <property type="match status" value="1"/>
</dbReference>
<protein>
    <submittedName>
        <fullName evidence="6">23S rRNA (Guanosine2251-2'-O)-methyltransferase</fullName>
    </submittedName>
</protein>